<protein>
    <submittedName>
        <fullName evidence="2">Uncharacterized protein</fullName>
    </submittedName>
</protein>
<feature type="compositionally biased region" description="Gly residues" evidence="1">
    <location>
        <begin position="22"/>
        <end position="31"/>
    </location>
</feature>
<accession>A0A127A4M1</accession>
<evidence type="ECO:0000256" key="1">
    <source>
        <dbReference type="SAM" id="MobiDB-lite"/>
    </source>
</evidence>
<keyword evidence="3" id="KW-1185">Reference proteome</keyword>
<organism evidence="2 3">
    <name type="scientific">Sinomonas atrocyanea</name>
    <dbReference type="NCBI Taxonomy" id="37927"/>
    <lineage>
        <taxon>Bacteria</taxon>
        <taxon>Bacillati</taxon>
        <taxon>Actinomycetota</taxon>
        <taxon>Actinomycetes</taxon>
        <taxon>Micrococcales</taxon>
        <taxon>Micrococcaceae</taxon>
        <taxon>Sinomonas</taxon>
    </lineage>
</organism>
<dbReference type="AlphaFoldDB" id="A0A127A4M1"/>
<dbReference type="RefSeq" id="WP_066500988.1">
    <property type="nucleotide sequence ID" value="NZ_BJMO01000024.1"/>
</dbReference>
<evidence type="ECO:0000313" key="3">
    <source>
        <dbReference type="Proteomes" id="UP000070134"/>
    </source>
</evidence>
<dbReference type="Proteomes" id="UP000070134">
    <property type="component" value="Chromosome"/>
</dbReference>
<dbReference type="EMBL" id="CP014518">
    <property type="protein sequence ID" value="AMM34379.1"/>
    <property type="molecule type" value="Genomic_DNA"/>
</dbReference>
<feature type="compositionally biased region" description="Low complexity" evidence="1">
    <location>
        <begin position="12"/>
        <end position="21"/>
    </location>
</feature>
<gene>
    <name evidence="2" type="ORF">SA2016_3722</name>
</gene>
<reference evidence="2 3" key="1">
    <citation type="submission" date="2016-02" db="EMBL/GenBank/DDBJ databases">
        <title>Complete genome of Sinomonas atrocyanea KCTC 3377.</title>
        <authorList>
            <person name="Kim K.M."/>
        </authorList>
    </citation>
    <scope>NUCLEOTIDE SEQUENCE [LARGE SCALE GENOMIC DNA]</scope>
    <source>
        <strain evidence="2 3">KCTC 3377</strain>
    </source>
</reference>
<proteinExistence type="predicted"/>
<evidence type="ECO:0000313" key="2">
    <source>
        <dbReference type="EMBL" id="AMM34379.1"/>
    </source>
</evidence>
<dbReference type="Gene3D" id="1.10.287.1060">
    <property type="entry name" value="ESAT-6-like"/>
    <property type="match status" value="1"/>
</dbReference>
<name>A0A127A4M1_9MICC</name>
<feature type="compositionally biased region" description="Gly residues" evidence="1">
    <location>
        <begin position="1"/>
        <end position="11"/>
    </location>
</feature>
<dbReference type="KEGG" id="satk:SA2016_3722"/>
<sequence>MAGTSGSGFSGWGSASGLDGPEAGGGPGEGRPCGHDEAELRAAAAQLAAAGEELEGARAAVARAGAADWDGPAASAFKGTAAALTAQLAAIATALAGLALTVGSVQSEAAGCRGAAPVPFASAAPTRGLVVEGRTGPIAPLPSRGPALRLPAPVGPVFARGLPDPASAPGAEAGCR</sequence>
<feature type="region of interest" description="Disordered" evidence="1">
    <location>
        <begin position="1"/>
        <end position="35"/>
    </location>
</feature>